<gene>
    <name evidence="1" type="ORF">BU25DRAFT_413865</name>
</gene>
<sequence length="101" mass="10645">MKTFNAILALTGFIATVTAVALPQVPICTFDPAKGEYVCPTAVTLSSTTTSAKLNPTLIDGAATKCGEEGLRKCTRERQGSVCKNGQRELVHRCATVSSVK</sequence>
<reference evidence="1" key="1">
    <citation type="journal article" date="2020" name="Stud. Mycol.">
        <title>101 Dothideomycetes genomes: a test case for predicting lifestyles and emergence of pathogens.</title>
        <authorList>
            <person name="Haridas S."/>
            <person name="Albert R."/>
            <person name="Binder M."/>
            <person name="Bloem J."/>
            <person name="Labutti K."/>
            <person name="Salamov A."/>
            <person name="Andreopoulos B."/>
            <person name="Baker S."/>
            <person name="Barry K."/>
            <person name="Bills G."/>
            <person name="Bluhm B."/>
            <person name="Cannon C."/>
            <person name="Castanera R."/>
            <person name="Culley D."/>
            <person name="Daum C."/>
            <person name="Ezra D."/>
            <person name="Gonzalez J."/>
            <person name="Henrissat B."/>
            <person name="Kuo A."/>
            <person name="Liang C."/>
            <person name="Lipzen A."/>
            <person name="Lutzoni F."/>
            <person name="Magnuson J."/>
            <person name="Mondo S."/>
            <person name="Nolan M."/>
            <person name="Ohm R."/>
            <person name="Pangilinan J."/>
            <person name="Park H.-J."/>
            <person name="Ramirez L."/>
            <person name="Alfaro M."/>
            <person name="Sun H."/>
            <person name="Tritt A."/>
            <person name="Yoshinaga Y."/>
            <person name="Zwiers L.-H."/>
            <person name="Turgeon B."/>
            <person name="Goodwin S."/>
            <person name="Spatafora J."/>
            <person name="Crous P."/>
            <person name="Grigoriev I."/>
        </authorList>
    </citation>
    <scope>NUCLEOTIDE SEQUENCE</scope>
    <source>
        <strain evidence="1">CBS 525.71</strain>
    </source>
</reference>
<keyword evidence="2" id="KW-1185">Reference proteome</keyword>
<evidence type="ECO:0000313" key="1">
    <source>
        <dbReference type="EMBL" id="KAF2623972.1"/>
    </source>
</evidence>
<name>A0ACB6RQI2_9PLEO</name>
<accession>A0ACB6RQI2</accession>
<organism evidence="1 2">
    <name type="scientific">Macroventuria anomochaeta</name>
    <dbReference type="NCBI Taxonomy" id="301207"/>
    <lineage>
        <taxon>Eukaryota</taxon>
        <taxon>Fungi</taxon>
        <taxon>Dikarya</taxon>
        <taxon>Ascomycota</taxon>
        <taxon>Pezizomycotina</taxon>
        <taxon>Dothideomycetes</taxon>
        <taxon>Pleosporomycetidae</taxon>
        <taxon>Pleosporales</taxon>
        <taxon>Pleosporineae</taxon>
        <taxon>Didymellaceae</taxon>
        <taxon>Macroventuria</taxon>
    </lineage>
</organism>
<dbReference type="Proteomes" id="UP000799754">
    <property type="component" value="Unassembled WGS sequence"/>
</dbReference>
<comment type="caution">
    <text evidence="1">The sequence shown here is derived from an EMBL/GenBank/DDBJ whole genome shotgun (WGS) entry which is preliminary data.</text>
</comment>
<protein>
    <submittedName>
        <fullName evidence="1">Uncharacterized protein</fullName>
    </submittedName>
</protein>
<dbReference type="EMBL" id="MU006733">
    <property type="protein sequence ID" value="KAF2623972.1"/>
    <property type="molecule type" value="Genomic_DNA"/>
</dbReference>
<evidence type="ECO:0000313" key="2">
    <source>
        <dbReference type="Proteomes" id="UP000799754"/>
    </source>
</evidence>
<proteinExistence type="predicted"/>